<name>A0A3G9IN30_9BACL</name>
<dbReference type="GO" id="GO:0006313">
    <property type="term" value="P:DNA transposition"/>
    <property type="evidence" value="ECO:0007669"/>
    <property type="project" value="InterPro"/>
</dbReference>
<keyword evidence="3" id="KW-1185">Reference proteome</keyword>
<feature type="domain" description="Transposase IS110-like N-terminal" evidence="1">
    <location>
        <begin position="2"/>
        <end position="45"/>
    </location>
</feature>
<dbReference type="EMBL" id="AP019308">
    <property type="protein sequence ID" value="BBH20250.1"/>
    <property type="molecule type" value="Genomic_DNA"/>
</dbReference>
<dbReference type="InterPro" id="IPR025355">
    <property type="entry name" value="DUF4259"/>
</dbReference>
<dbReference type="Pfam" id="PF01548">
    <property type="entry name" value="DEDD_Tnp_IS110"/>
    <property type="match status" value="1"/>
</dbReference>
<accession>A0A3G9IN30</accession>
<gene>
    <name evidence="2" type="ORF">Back11_15950</name>
</gene>
<evidence type="ECO:0000259" key="1">
    <source>
        <dbReference type="Pfam" id="PF01548"/>
    </source>
</evidence>
<evidence type="ECO:0000313" key="3">
    <source>
        <dbReference type="Proteomes" id="UP000275368"/>
    </source>
</evidence>
<protein>
    <recommendedName>
        <fullName evidence="1">Transposase IS110-like N-terminal domain-containing protein</fullName>
    </recommendedName>
</protein>
<sequence>MKDAEWIAQLLRHGLLKASFIPNRYQRELRELVRYRRSIIEERARGEEIKSGSNYSEGLDDWLNVHKGQGVEMLEPASHAIARVKSESELRELWEETGDSSEWMEIVENLEARLKSLL</sequence>
<dbReference type="KEGG" id="pbk:Back11_15950"/>
<organism evidence="2 3">
    <name type="scientific">Paenibacillus baekrokdamisoli</name>
    <dbReference type="NCBI Taxonomy" id="1712516"/>
    <lineage>
        <taxon>Bacteria</taxon>
        <taxon>Bacillati</taxon>
        <taxon>Bacillota</taxon>
        <taxon>Bacilli</taxon>
        <taxon>Bacillales</taxon>
        <taxon>Paenibacillaceae</taxon>
        <taxon>Paenibacillus</taxon>
    </lineage>
</organism>
<dbReference type="GO" id="GO:0004803">
    <property type="term" value="F:transposase activity"/>
    <property type="evidence" value="ECO:0007669"/>
    <property type="project" value="InterPro"/>
</dbReference>
<dbReference type="InterPro" id="IPR002525">
    <property type="entry name" value="Transp_IS110-like_N"/>
</dbReference>
<dbReference type="Pfam" id="PF14078">
    <property type="entry name" value="DUF4259"/>
    <property type="match status" value="1"/>
</dbReference>
<dbReference type="AlphaFoldDB" id="A0A3G9IN30"/>
<dbReference type="Proteomes" id="UP000275368">
    <property type="component" value="Chromosome"/>
</dbReference>
<reference evidence="2 3" key="1">
    <citation type="submission" date="2018-11" db="EMBL/GenBank/DDBJ databases">
        <title>Complete genome sequence of Paenibacillus baekrokdamisoli strain KCTC 33723.</title>
        <authorList>
            <person name="Kang S.W."/>
            <person name="Lee K.C."/>
            <person name="Kim K.K."/>
            <person name="Kim J.S."/>
            <person name="Kim D.S."/>
            <person name="Ko S.H."/>
            <person name="Yang S.H."/>
            <person name="Lee J.S."/>
        </authorList>
    </citation>
    <scope>NUCLEOTIDE SEQUENCE [LARGE SCALE GENOMIC DNA]</scope>
    <source>
        <strain evidence="2 3">KCTC 33723</strain>
    </source>
</reference>
<dbReference type="GO" id="GO:0003677">
    <property type="term" value="F:DNA binding"/>
    <property type="evidence" value="ECO:0007669"/>
    <property type="project" value="InterPro"/>
</dbReference>
<proteinExistence type="predicted"/>
<evidence type="ECO:0000313" key="2">
    <source>
        <dbReference type="EMBL" id="BBH20250.1"/>
    </source>
</evidence>